<keyword evidence="5" id="KW-1185">Reference proteome</keyword>
<reference evidence="4 5" key="1">
    <citation type="submission" date="2018-01" db="EMBL/GenBank/DDBJ databases">
        <title>Complete genome sequence of Salinigranum rubrum GX10T, an extremely halophilic archaeon isolated from a marine solar saltern.</title>
        <authorList>
            <person name="Han S."/>
        </authorList>
    </citation>
    <scope>NUCLEOTIDE SEQUENCE [LARGE SCALE GENOMIC DNA]</scope>
    <source>
        <strain evidence="4 5">GX10</strain>
    </source>
</reference>
<dbReference type="Proteomes" id="UP000236584">
    <property type="component" value="Chromosome"/>
</dbReference>
<dbReference type="Pfam" id="PF07687">
    <property type="entry name" value="M20_dimer"/>
    <property type="match status" value="1"/>
</dbReference>
<dbReference type="PANTHER" id="PTHR43808">
    <property type="entry name" value="ACETYLORNITHINE DEACETYLASE"/>
    <property type="match status" value="1"/>
</dbReference>
<keyword evidence="1" id="KW-0479">Metal-binding</keyword>
<evidence type="ECO:0000313" key="5">
    <source>
        <dbReference type="Proteomes" id="UP000236584"/>
    </source>
</evidence>
<dbReference type="RefSeq" id="WP_103427035.1">
    <property type="nucleotide sequence ID" value="NZ_CP026309.1"/>
</dbReference>
<protein>
    <submittedName>
        <fullName evidence="4">Peptidase M20</fullName>
    </submittedName>
</protein>
<dbReference type="GO" id="GO:0016787">
    <property type="term" value="F:hydrolase activity"/>
    <property type="evidence" value="ECO:0007669"/>
    <property type="project" value="UniProtKB-KW"/>
</dbReference>
<evidence type="ECO:0000256" key="1">
    <source>
        <dbReference type="ARBA" id="ARBA00022723"/>
    </source>
</evidence>
<gene>
    <name evidence="4" type="ORF">C2R22_18260</name>
</gene>
<dbReference type="GeneID" id="35594078"/>
<dbReference type="KEGG" id="srub:C2R22_18260"/>
<dbReference type="AlphaFoldDB" id="A0A2I8VN45"/>
<dbReference type="Gene3D" id="3.40.630.10">
    <property type="entry name" value="Zn peptidases"/>
    <property type="match status" value="1"/>
</dbReference>
<proteinExistence type="predicted"/>
<dbReference type="InterPro" id="IPR036264">
    <property type="entry name" value="Bact_exopeptidase_dim_dom"/>
</dbReference>
<name>A0A2I8VN45_9EURY</name>
<dbReference type="InterPro" id="IPR002933">
    <property type="entry name" value="Peptidase_M20"/>
</dbReference>
<dbReference type="GO" id="GO:0046872">
    <property type="term" value="F:metal ion binding"/>
    <property type="evidence" value="ECO:0007669"/>
    <property type="project" value="UniProtKB-KW"/>
</dbReference>
<dbReference type="InterPro" id="IPR011650">
    <property type="entry name" value="Peptidase_M20_dimer"/>
</dbReference>
<dbReference type="Gene3D" id="3.30.70.360">
    <property type="match status" value="1"/>
</dbReference>
<evidence type="ECO:0000313" key="4">
    <source>
        <dbReference type="EMBL" id="AUV83346.1"/>
    </source>
</evidence>
<organism evidence="4 5">
    <name type="scientific">Salinigranum rubrum</name>
    <dbReference type="NCBI Taxonomy" id="755307"/>
    <lineage>
        <taxon>Archaea</taxon>
        <taxon>Methanobacteriati</taxon>
        <taxon>Methanobacteriota</taxon>
        <taxon>Stenosarchaea group</taxon>
        <taxon>Halobacteria</taxon>
        <taxon>Halobacteriales</taxon>
        <taxon>Haloferacaceae</taxon>
        <taxon>Salinigranum</taxon>
    </lineage>
</organism>
<dbReference type="SUPFAM" id="SSF53187">
    <property type="entry name" value="Zn-dependent exopeptidases"/>
    <property type="match status" value="1"/>
</dbReference>
<accession>A0A2I8VN45</accession>
<dbReference type="InterPro" id="IPR050072">
    <property type="entry name" value="Peptidase_M20A"/>
</dbReference>
<dbReference type="EMBL" id="CP026309">
    <property type="protein sequence ID" value="AUV83346.1"/>
    <property type="molecule type" value="Genomic_DNA"/>
</dbReference>
<sequence>MQFRAFDDDLRRFTEEFLRFETTDRNEKPAQEWLESRFEELGFETFRWEADADRLAEHPSFPDASELVTAERPSVAGVLEFGDPDAGPTLVLNGHADVVPADEGVWTSEPFEPTWDEEGEELTARGVVDMKTAVGVCAFAALTAHETFGDGVDGRVVVECVAGEEEGGIGAAAAALDNPYPFERDAAIVAEPTDLSPVVATEGCLMKRLELTGRSAHAARRWEGVDVLDKFETIRHRFLDLESERGERVTHPLYADFDNPWPLTIGVVEAGSWASTVAASLTAECRFGVAPGESVDDAEAEYERALQEVVDDDPWLSEHPPTFDRFTIQFEPAETDVDEPVVEAVQAAMRAHGRTETDPLGETYGADNRHYVAAGIPTVVFGPGRIEQAHFPDETLVWEDALVAGEVLVDAVEAFLSGDA</sequence>
<evidence type="ECO:0000259" key="3">
    <source>
        <dbReference type="Pfam" id="PF07687"/>
    </source>
</evidence>
<dbReference type="OrthoDB" id="24854at2157"/>
<dbReference type="SUPFAM" id="SSF55031">
    <property type="entry name" value="Bacterial exopeptidase dimerisation domain"/>
    <property type="match status" value="1"/>
</dbReference>
<feature type="domain" description="Peptidase M20 dimerisation" evidence="3">
    <location>
        <begin position="203"/>
        <end position="310"/>
    </location>
</feature>
<dbReference type="PANTHER" id="PTHR43808:SF25">
    <property type="entry name" value="PEPTIDASE M20 DIMERISATION DOMAIN-CONTAINING PROTEIN"/>
    <property type="match status" value="1"/>
</dbReference>
<dbReference type="Pfam" id="PF01546">
    <property type="entry name" value="Peptidase_M20"/>
    <property type="match status" value="1"/>
</dbReference>
<evidence type="ECO:0000256" key="2">
    <source>
        <dbReference type="ARBA" id="ARBA00022801"/>
    </source>
</evidence>
<keyword evidence="2" id="KW-0378">Hydrolase</keyword>